<name>B7FYZ4_PHATC</name>
<feature type="region of interest" description="Disordered" evidence="6">
    <location>
        <begin position="79"/>
        <end position="102"/>
    </location>
</feature>
<reference evidence="8 9" key="1">
    <citation type="journal article" date="2008" name="Nature">
        <title>The Phaeodactylum genome reveals the evolutionary history of diatom genomes.</title>
        <authorList>
            <person name="Bowler C."/>
            <person name="Allen A.E."/>
            <person name="Badger J.H."/>
            <person name="Grimwood J."/>
            <person name="Jabbari K."/>
            <person name="Kuo A."/>
            <person name="Maheswari U."/>
            <person name="Martens C."/>
            <person name="Maumus F."/>
            <person name="Otillar R.P."/>
            <person name="Rayko E."/>
            <person name="Salamov A."/>
            <person name="Vandepoele K."/>
            <person name="Beszteri B."/>
            <person name="Gruber A."/>
            <person name="Heijde M."/>
            <person name="Katinka M."/>
            <person name="Mock T."/>
            <person name="Valentin K."/>
            <person name="Verret F."/>
            <person name="Berges J.A."/>
            <person name="Brownlee C."/>
            <person name="Cadoret J.P."/>
            <person name="Chiovitti A."/>
            <person name="Choi C.J."/>
            <person name="Coesel S."/>
            <person name="De Martino A."/>
            <person name="Detter J.C."/>
            <person name="Durkin C."/>
            <person name="Falciatore A."/>
            <person name="Fournet J."/>
            <person name="Haruta M."/>
            <person name="Huysman M.J."/>
            <person name="Jenkins B.D."/>
            <person name="Jiroutova K."/>
            <person name="Jorgensen R.E."/>
            <person name="Joubert Y."/>
            <person name="Kaplan A."/>
            <person name="Kroger N."/>
            <person name="Kroth P.G."/>
            <person name="La Roche J."/>
            <person name="Lindquist E."/>
            <person name="Lommer M."/>
            <person name="Martin-Jezequel V."/>
            <person name="Lopez P.J."/>
            <person name="Lucas S."/>
            <person name="Mangogna M."/>
            <person name="McGinnis K."/>
            <person name="Medlin L.K."/>
            <person name="Montsant A."/>
            <person name="Oudot-Le Secq M.P."/>
            <person name="Napoli C."/>
            <person name="Obornik M."/>
            <person name="Parker M.S."/>
            <person name="Petit J.L."/>
            <person name="Porcel B.M."/>
            <person name="Poulsen N."/>
            <person name="Robison M."/>
            <person name="Rychlewski L."/>
            <person name="Rynearson T.A."/>
            <person name="Schmutz J."/>
            <person name="Shapiro H."/>
            <person name="Siaut M."/>
            <person name="Stanley M."/>
            <person name="Sussman M.R."/>
            <person name="Taylor A.R."/>
            <person name="Vardi A."/>
            <person name="von Dassow P."/>
            <person name="Vyverman W."/>
            <person name="Willis A."/>
            <person name="Wyrwicz L.S."/>
            <person name="Rokhsar D.S."/>
            <person name="Weissenbach J."/>
            <person name="Armbrust E.V."/>
            <person name="Green B.R."/>
            <person name="Van de Peer Y."/>
            <person name="Grigoriev I.V."/>
        </authorList>
    </citation>
    <scope>NUCLEOTIDE SEQUENCE [LARGE SCALE GENOMIC DNA]</scope>
    <source>
        <strain evidence="8 9">CCAP 1055/1</strain>
    </source>
</reference>
<gene>
    <name evidence="8" type="ORF">PHATRDRAFT_45871</name>
</gene>
<evidence type="ECO:0000256" key="5">
    <source>
        <dbReference type="ARBA" id="ARBA00023242"/>
    </source>
</evidence>
<dbReference type="PANTHER" id="PTHR23271">
    <property type="entry name" value="HEPATOCELLULAR CARCINOMA-ASSOCIATED ANTIGEN 66"/>
    <property type="match status" value="1"/>
</dbReference>
<dbReference type="Gene3D" id="1.25.40.10">
    <property type="entry name" value="Tetratricopeptide repeat domain"/>
    <property type="match status" value="1"/>
</dbReference>
<keyword evidence="3" id="KW-0698">rRNA processing</keyword>
<evidence type="ECO:0000256" key="2">
    <source>
        <dbReference type="ARBA" id="ARBA00010734"/>
    </source>
</evidence>
<evidence type="ECO:0000313" key="9">
    <source>
        <dbReference type="Proteomes" id="UP000000759"/>
    </source>
</evidence>
<dbReference type="PaxDb" id="2850-Phatr45871"/>
<feature type="compositionally biased region" description="Basic and acidic residues" evidence="6">
    <location>
        <begin position="328"/>
        <end position="337"/>
    </location>
</feature>
<organism evidence="8 9">
    <name type="scientific">Phaeodactylum tricornutum (strain CCAP 1055/1)</name>
    <dbReference type="NCBI Taxonomy" id="556484"/>
    <lineage>
        <taxon>Eukaryota</taxon>
        <taxon>Sar</taxon>
        <taxon>Stramenopiles</taxon>
        <taxon>Ochrophyta</taxon>
        <taxon>Bacillariophyta</taxon>
        <taxon>Bacillariophyceae</taxon>
        <taxon>Bacillariophycidae</taxon>
        <taxon>Naviculales</taxon>
        <taxon>Phaeodactylaceae</taxon>
        <taxon>Phaeodactylum</taxon>
    </lineage>
</organism>
<dbReference type="eggNOG" id="KOG2396">
    <property type="taxonomic scope" value="Eukaryota"/>
</dbReference>
<evidence type="ECO:0000259" key="7">
    <source>
        <dbReference type="Pfam" id="PF08640"/>
    </source>
</evidence>
<keyword evidence="4" id="KW-0677">Repeat</keyword>
<dbReference type="KEGG" id="pti:PHATRDRAFT_45871"/>
<evidence type="ECO:0000256" key="1">
    <source>
        <dbReference type="ARBA" id="ARBA00004604"/>
    </source>
</evidence>
<dbReference type="InterPro" id="IPR011990">
    <property type="entry name" value="TPR-like_helical_dom_sf"/>
</dbReference>
<proteinExistence type="inferred from homology"/>
<dbReference type="GO" id="GO:0030515">
    <property type="term" value="F:snoRNA binding"/>
    <property type="evidence" value="ECO:0007669"/>
    <property type="project" value="InterPro"/>
</dbReference>
<dbReference type="SUPFAM" id="SSF48452">
    <property type="entry name" value="TPR-like"/>
    <property type="match status" value="1"/>
</dbReference>
<protein>
    <recommendedName>
        <fullName evidence="7">U3 small nucleolar RNA-associated protein 6 N-terminal domain-containing protein</fullName>
    </recommendedName>
</protein>
<dbReference type="InterPro" id="IPR003107">
    <property type="entry name" value="HAT"/>
</dbReference>
<evidence type="ECO:0000256" key="6">
    <source>
        <dbReference type="SAM" id="MobiDB-lite"/>
    </source>
</evidence>
<dbReference type="GO" id="GO:0000462">
    <property type="term" value="P:maturation of SSU-rRNA from tricistronic rRNA transcript (SSU-rRNA, 5.8S rRNA, LSU-rRNA)"/>
    <property type="evidence" value="ECO:0007669"/>
    <property type="project" value="InterPro"/>
</dbReference>
<dbReference type="OrthoDB" id="28112at2759"/>
<keyword evidence="9" id="KW-1185">Reference proteome</keyword>
<dbReference type="PANTHER" id="PTHR23271:SF1">
    <property type="entry name" value="U3 SMALL NUCLEOLAR RNA-ASSOCIATED PROTEIN 6 HOMOLOG"/>
    <property type="match status" value="1"/>
</dbReference>
<dbReference type="STRING" id="556484.B7FYZ4"/>
<evidence type="ECO:0000256" key="3">
    <source>
        <dbReference type="ARBA" id="ARBA00022552"/>
    </source>
</evidence>
<feature type="compositionally biased region" description="Basic and acidic residues" evidence="6">
    <location>
        <begin position="79"/>
        <end position="95"/>
    </location>
</feature>
<sequence>MAEQVQAALDQMVEPLLDLQNRGVFSRDEIRSIVDRRRQSEYALRRRGKLRKADFIGYIQAETQLEALRALRVQRITREERRANRGKTSQDDAKDSNTSGTSKIGDRHIVQLIHLLWTRTLRKFRDVSFFLEYAEFCRSQKSFAKLATVYAQALALHPKQTGLWIAAASHEFFQSSTPHTARILLQRGIRVNPTSPDLWLQSLVMELHLVQKLRGRRDILRGAGRGGEEEEDKEFSEHKIARLLYDNAIQAIPDRVEFRLQCLDQCRLFPNTEDLQAYIHISMERDCSSRPEAWIARAMHEWERHRKLGENEKSSIGFLQSNGLGDDLNQRQEDNPQRKKARTLLHHEQEARDDVLKVIKQAVDTLSSHEMYLQGIRFLLSYMQELAEELEESDDSKEKLERSQRFLFQLFDQAKTLHFETSDLILEQVAFLALVESDQEASQCIQNFVENHPTKASIDVWRRYAAMSPDQAVDILEEAAKYISVEQEAHMVVLLELFGAKLAIPDEKSLPVLFQTILLLAPGFGEMKDVEDPVYGIKNISCACLQYLRYASKHHGLNEMRRIYQAVLFESSLGTLEGGDPSLINIFLEEAMKAEEEFGSSKETRCQLRRLCDIALQLFENTDEEEKYRRRKENILYGRLRTPSDLSIHGLPCSVGTNMVQIFDVDAPDFSAEAFEVAYNASDKESWCLETNEGEPCSPESFLQSKLDTSRAYCSFLIQQDEDAYKSAMDLLPISELSWTNWSYEPALWMFFGRNRKGNDPLEGRPEHTDAILHDGTWHYQLSGGKEWYLRPTKELLKHMDGHLTKAERRLWSESSRVCVACEEGSILVIKTVIPSQKQPSVSYARDFRFDLNAACIRDSKGMTNVDGLYATSDIEEGTIIFTENDMPECELHRSSTDPNCEVVALDDGSSAVVSMKAITAGEFFSVLDSESEEEGEVDPPGST</sequence>
<dbReference type="AlphaFoldDB" id="B7FYZ4"/>
<accession>B7FYZ4</accession>
<dbReference type="EMBL" id="CM000611">
    <property type="protein sequence ID" value="EEC48256.1"/>
    <property type="molecule type" value="Genomic_DNA"/>
</dbReference>
<feature type="domain" description="U3 small nucleolar RNA-associated protein 6 N-terminal" evidence="7">
    <location>
        <begin position="9"/>
        <end position="85"/>
    </location>
</feature>
<dbReference type="InterPro" id="IPR013949">
    <property type="entry name" value="Utp6"/>
</dbReference>
<dbReference type="InterPro" id="IPR055347">
    <property type="entry name" value="UTP6_N"/>
</dbReference>
<dbReference type="Pfam" id="PF08640">
    <property type="entry name" value="U3_assoc_6"/>
    <property type="match status" value="1"/>
</dbReference>
<dbReference type="HOGENOM" id="CLU_364311_0_0_1"/>
<dbReference type="InParanoid" id="B7FYZ4"/>
<dbReference type="Proteomes" id="UP000000759">
    <property type="component" value="Chromosome 8"/>
</dbReference>
<keyword evidence="5" id="KW-0539">Nucleus</keyword>
<dbReference type="GO" id="GO:0034388">
    <property type="term" value="C:Pwp2p-containing subcomplex of 90S preribosome"/>
    <property type="evidence" value="ECO:0007669"/>
    <property type="project" value="TreeGrafter"/>
</dbReference>
<dbReference type="RefSeq" id="XP_002180065.1">
    <property type="nucleotide sequence ID" value="XM_002180029.1"/>
</dbReference>
<dbReference type="GeneID" id="7200969"/>
<comment type="subcellular location">
    <subcellularLocation>
        <location evidence="1">Nucleus</location>
        <location evidence="1">Nucleolus</location>
    </subcellularLocation>
</comment>
<evidence type="ECO:0000256" key="4">
    <source>
        <dbReference type="ARBA" id="ARBA00022737"/>
    </source>
</evidence>
<evidence type="ECO:0000313" key="8">
    <source>
        <dbReference type="EMBL" id="EEC48256.1"/>
    </source>
</evidence>
<dbReference type="SMART" id="SM00386">
    <property type="entry name" value="HAT"/>
    <property type="match status" value="3"/>
</dbReference>
<dbReference type="GO" id="GO:0032040">
    <property type="term" value="C:small-subunit processome"/>
    <property type="evidence" value="ECO:0007669"/>
    <property type="project" value="TreeGrafter"/>
</dbReference>
<comment type="similarity">
    <text evidence="2">Belongs to the UTP6 family.</text>
</comment>
<reference evidence="9" key="2">
    <citation type="submission" date="2008-08" db="EMBL/GenBank/DDBJ databases">
        <authorList>
            <consortium name="Diatom Consortium"/>
            <person name="Grigoriev I."/>
            <person name="Grimwood J."/>
            <person name="Kuo A."/>
            <person name="Otillar R.P."/>
            <person name="Salamov A."/>
            <person name="Detter J.C."/>
            <person name="Lindquist E."/>
            <person name="Shapiro H."/>
            <person name="Lucas S."/>
            <person name="Glavina del Rio T."/>
            <person name="Pitluck S."/>
            <person name="Rokhsar D."/>
            <person name="Bowler C."/>
        </authorList>
    </citation>
    <scope>GENOME REANNOTATION</scope>
    <source>
        <strain evidence="9">CCAP 1055/1</strain>
    </source>
</reference>
<feature type="region of interest" description="Disordered" evidence="6">
    <location>
        <begin position="319"/>
        <end position="340"/>
    </location>
</feature>